<organism evidence="1 2">
    <name type="scientific">Conyzicola nivalis</name>
    <dbReference type="NCBI Taxonomy" id="1477021"/>
    <lineage>
        <taxon>Bacteria</taxon>
        <taxon>Bacillati</taxon>
        <taxon>Actinomycetota</taxon>
        <taxon>Actinomycetes</taxon>
        <taxon>Micrococcales</taxon>
        <taxon>Microbacteriaceae</taxon>
        <taxon>Conyzicola</taxon>
    </lineage>
</organism>
<protein>
    <submittedName>
        <fullName evidence="1">Uncharacterized protein</fullName>
    </submittedName>
</protein>
<dbReference type="RefSeq" id="WP_188509370.1">
    <property type="nucleotide sequence ID" value="NZ_BMGB01000001.1"/>
</dbReference>
<proteinExistence type="predicted"/>
<evidence type="ECO:0000313" key="1">
    <source>
        <dbReference type="EMBL" id="GGA95747.1"/>
    </source>
</evidence>
<gene>
    <name evidence="1" type="ORF">GCM10010979_07740</name>
</gene>
<name>A0A916WG09_9MICO</name>
<comment type="caution">
    <text evidence="1">The sequence shown here is derived from an EMBL/GenBank/DDBJ whole genome shotgun (WGS) entry which is preliminary data.</text>
</comment>
<sequence length="83" mass="9387">MTNIVQYRIQFECLGAPALATRMTASVNEISGSLPLHLVDPSDRELQVVPGVWRYRSRDPRSRVATYTRPATEHERVLANSSF</sequence>
<accession>A0A916WG09</accession>
<dbReference type="EMBL" id="BMGB01000001">
    <property type="protein sequence ID" value="GGA95747.1"/>
    <property type="molecule type" value="Genomic_DNA"/>
</dbReference>
<dbReference type="AlphaFoldDB" id="A0A916WG09"/>
<dbReference type="Proteomes" id="UP000606922">
    <property type="component" value="Unassembled WGS sequence"/>
</dbReference>
<keyword evidence="2" id="KW-1185">Reference proteome</keyword>
<reference evidence="1" key="1">
    <citation type="journal article" date="2014" name="Int. J. Syst. Evol. Microbiol.">
        <title>Complete genome sequence of Corynebacterium casei LMG S-19264T (=DSM 44701T), isolated from a smear-ripened cheese.</title>
        <authorList>
            <consortium name="US DOE Joint Genome Institute (JGI-PGF)"/>
            <person name="Walter F."/>
            <person name="Albersmeier A."/>
            <person name="Kalinowski J."/>
            <person name="Ruckert C."/>
        </authorList>
    </citation>
    <scope>NUCLEOTIDE SEQUENCE</scope>
    <source>
        <strain evidence="1">CGMCC 1.12813</strain>
    </source>
</reference>
<evidence type="ECO:0000313" key="2">
    <source>
        <dbReference type="Proteomes" id="UP000606922"/>
    </source>
</evidence>
<reference evidence="1" key="2">
    <citation type="submission" date="2020-09" db="EMBL/GenBank/DDBJ databases">
        <authorList>
            <person name="Sun Q."/>
            <person name="Zhou Y."/>
        </authorList>
    </citation>
    <scope>NUCLEOTIDE SEQUENCE</scope>
    <source>
        <strain evidence="1">CGMCC 1.12813</strain>
    </source>
</reference>